<dbReference type="PANTHER" id="PTHR11926:SF774">
    <property type="entry name" value="UDP-GLYCOSYLTRANSFERASE 85A1-RELATED"/>
    <property type="match status" value="1"/>
</dbReference>
<comment type="similarity">
    <text evidence="1">Belongs to the UDP-glycosyltransferase family.</text>
</comment>
<evidence type="ECO:0000313" key="6">
    <source>
        <dbReference type="Proteomes" id="UP000075243"/>
    </source>
</evidence>
<dbReference type="Proteomes" id="UP000075243">
    <property type="component" value="Chromosome 11"/>
</dbReference>
<dbReference type="EMBL" id="CM003613">
    <property type="protein sequence ID" value="KYP57431.1"/>
    <property type="molecule type" value="Genomic_DNA"/>
</dbReference>
<dbReference type="Pfam" id="PF00201">
    <property type="entry name" value="UDPGT"/>
    <property type="match status" value="1"/>
</dbReference>
<accession>A0A151SRQ0</accession>
<evidence type="ECO:0000256" key="1">
    <source>
        <dbReference type="ARBA" id="ARBA00009995"/>
    </source>
</evidence>
<name>A0A151SRQ0_CAJCA</name>
<dbReference type="CDD" id="cd03784">
    <property type="entry name" value="GT1_Gtf-like"/>
    <property type="match status" value="1"/>
</dbReference>
<dbReference type="FunFam" id="3.40.50.2000:FF:000129">
    <property type="entry name" value="Glycosyltransferase"/>
    <property type="match status" value="1"/>
</dbReference>
<dbReference type="Gene3D" id="3.40.50.2000">
    <property type="entry name" value="Glycogen Phosphorylase B"/>
    <property type="match status" value="5"/>
</dbReference>
<dbReference type="EC" id="2.4.1.91" evidence="5"/>
<organism evidence="5 6">
    <name type="scientific">Cajanus cajan</name>
    <name type="common">Pigeon pea</name>
    <name type="synonym">Cajanus indicus</name>
    <dbReference type="NCBI Taxonomy" id="3821"/>
    <lineage>
        <taxon>Eukaryota</taxon>
        <taxon>Viridiplantae</taxon>
        <taxon>Streptophyta</taxon>
        <taxon>Embryophyta</taxon>
        <taxon>Tracheophyta</taxon>
        <taxon>Spermatophyta</taxon>
        <taxon>Magnoliopsida</taxon>
        <taxon>eudicotyledons</taxon>
        <taxon>Gunneridae</taxon>
        <taxon>Pentapetalae</taxon>
        <taxon>rosids</taxon>
        <taxon>fabids</taxon>
        <taxon>Fabales</taxon>
        <taxon>Fabaceae</taxon>
        <taxon>Papilionoideae</taxon>
        <taxon>50 kb inversion clade</taxon>
        <taxon>NPAAA clade</taxon>
        <taxon>indigoferoid/millettioid clade</taxon>
        <taxon>Phaseoleae</taxon>
        <taxon>Cajanus</taxon>
    </lineage>
</organism>
<dbReference type="GO" id="GO:0080043">
    <property type="term" value="F:quercetin 3-O-glucosyltransferase activity"/>
    <property type="evidence" value="ECO:0007669"/>
    <property type="project" value="TreeGrafter"/>
</dbReference>
<gene>
    <name evidence="5" type="ORF">KK1_003693</name>
</gene>
<reference evidence="5 6" key="1">
    <citation type="journal article" date="2012" name="Nat. Biotechnol.">
        <title>Draft genome sequence of pigeonpea (Cajanus cajan), an orphan legume crop of resource-poor farmers.</title>
        <authorList>
            <person name="Varshney R.K."/>
            <person name="Chen W."/>
            <person name="Li Y."/>
            <person name="Bharti A.K."/>
            <person name="Saxena R.K."/>
            <person name="Schlueter J.A."/>
            <person name="Donoghue M.T."/>
            <person name="Azam S."/>
            <person name="Fan G."/>
            <person name="Whaley A.M."/>
            <person name="Farmer A.D."/>
            <person name="Sheridan J."/>
            <person name="Iwata A."/>
            <person name="Tuteja R."/>
            <person name="Penmetsa R.V."/>
            <person name="Wu W."/>
            <person name="Upadhyaya H.D."/>
            <person name="Yang S.P."/>
            <person name="Shah T."/>
            <person name="Saxena K.B."/>
            <person name="Michael T."/>
            <person name="McCombie W.R."/>
            <person name="Yang B."/>
            <person name="Zhang G."/>
            <person name="Yang H."/>
            <person name="Wang J."/>
            <person name="Spillane C."/>
            <person name="Cook D.R."/>
            <person name="May G.D."/>
            <person name="Xu X."/>
            <person name="Jackson S.A."/>
        </authorList>
    </citation>
    <scope>NUCLEOTIDE SEQUENCE [LARGE SCALE GENOMIC DNA]</scope>
    <source>
        <strain evidence="6">cv. Asha</strain>
    </source>
</reference>
<evidence type="ECO:0000256" key="2">
    <source>
        <dbReference type="ARBA" id="ARBA00022676"/>
    </source>
</evidence>
<keyword evidence="3 5" id="KW-0808">Transferase</keyword>
<dbReference type="PANTHER" id="PTHR11926">
    <property type="entry name" value="GLUCOSYL/GLUCURONOSYL TRANSFERASES"/>
    <property type="match status" value="1"/>
</dbReference>
<dbReference type="AlphaFoldDB" id="A0A151SRQ0"/>
<dbReference type="InterPro" id="IPR002213">
    <property type="entry name" value="UDP_glucos_trans"/>
</dbReference>
<dbReference type="SUPFAM" id="SSF53756">
    <property type="entry name" value="UDP-Glycosyltransferase/glycogen phosphorylase"/>
    <property type="match status" value="2"/>
</dbReference>
<evidence type="ECO:0000256" key="4">
    <source>
        <dbReference type="SAM" id="MobiDB-lite"/>
    </source>
</evidence>
<dbReference type="GO" id="GO:0047893">
    <property type="term" value="F:flavonol 3-O-glucosyltransferase activity"/>
    <property type="evidence" value="ECO:0007669"/>
    <property type="project" value="UniProtKB-EC"/>
</dbReference>
<keyword evidence="6" id="KW-1185">Reference proteome</keyword>
<keyword evidence="2 5" id="KW-0328">Glycosyltransferase</keyword>
<dbReference type="OMA" id="FFWFCAD"/>
<proteinExistence type="inferred from homology"/>
<evidence type="ECO:0000313" key="5">
    <source>
        <dbReference type="EMBL" id="KYP57431.1"/>
    </source>
</evidence>
<feature type="region of interest" description="Disordered" evidence="4">
    <location>
        <begin position="123"/>
        <end position="142"/>
    </location>
</feature>
<dbReference type="GO" id="GO:0080044">
    <property type="term" value="F:quercetin 7-O-glucosyltransferase activity"/>
    <property type="evidence" value="ECO:0007669"/>
    <property type="project" value="TreeGrafter"/>
</dbReference>
<dbReference type="STRING" id="3821.A0A151SRQ0"/>
<evidence type="ECO:0000256" key="3">
    <source>
        <dbReference type="ARBA" id="ARBA00022679"/>
    </source>
</evidence>
<protein>
    <submittedName>
        <fullName evidence="5">Flavonoid 3-O-glucosyltransferase</fullName>
        <ecNumber evidence="5">2.4.1.91</ecNumber>
    </submittedName>
</protein>
<dbReference type="Gramene" id="C.cajan_03614.t">
    <property type="protein sequence ID" value="C.cajan_03614.t"/>
    <property type="gene ID" value="C.cajan_03614"/>
</dbReference>
<sequence length="592" mass="65297">MFVKAMPGNYKTAIDEAVKNTGRNVTCLLTDAFFWFCADLAHDLHAKWVPLWTAGPHSILAHVSTDLIRETLGPDGVRENREIDFLTGFSGVKPSDLPEGVAEELEDPFSSMLHKMGAALPRDHLKGKRRKEEEEEEEGEGDYQKRCLQNAANMTVCPSDDRHVAVLAFPYGTHAAPLLNLVRRTAADAPEVIFSFFSTKKSNASVFAGLDEEQLFNIRPYDVHDGLPDNYVPSNALEPIGMFVKAMPGNYKTAIDEAVKNTGRNVTCLLTDAFFWFCADLAHDLHAKWVPLWTAGPHSILAHVSTDLIRETLGPDGVRENREIDFLTGFSGVKPSDLPEGVAEELEDPFSSMLHKMGAALPRATAVAINSFAAVHPPIAHELECKFQLLLNVGPFILTMPQSLPADEDGCLPWLNTQEEGSVVYISFGSVIMPPPHELAALAEALEETKYAFIWAFRGNPEKQLPQGPFFGDQSLNTATLEHVWGIGVGLENGVFTKEGTVKVLQSIMSSENGKVMRQKIVELKDSAMAAAGPEGDSTKNFRTFTDIVTASNYEIIHPQHHGHRAGFRSKIVGAFDAARTKFSRRHHNHKH</sequence>